<reference evidence="15 16" key="1">
    <citation type="journal article" date="2020" name="Nat. Commun.">
        <title>Genome of Tripterygium wilfordii and identification of cytochrome P450 involved in triptolide biosynthesis.</title>
        <authorList>
            <person name="Tu L."/>
            <person name="Su P."/>
            <person name="Zhang Z."/>
            <person name="Gao L."/>
            <person name="Wang J."/>
            <person name="Hu T."/>
            <person name="Zhou J."/>
            <person name="Zhang Y."/>
            <person name="Zhao Y."/>
            <person name="Liu Y."/>
            <person name="Song Y."/>
            <person name="Tong Y."/>
            <person name="Lu Y."/>
            <person name="Yang J."/>
            <person name="Xu C."/>
            <person name="Jia M."/>
            <person name="Peters R.J."/>
            <person name="Huang L."/>
            <person name="Gao W."/>
        </authorList>
    </citation>
    <scope>NUCLEOTIDE SEQUENCE [LARGE SCALE GENOMIC DNA]</scope>
    <source>
        <strain evidence="16">cv. XIE 37</strain>
        <tissue evidence="15">Leaf</tissue>
    </source>
</reference>
<evidence type="ECO:0000256" key="7">
    <source>
        <dbReference type="ARBA" id="ARBA00022553"/>
    </source>
</evidence>
<dbReference type="EMBL" id="JAAARO010000001">
    <property type="protein sequence ID" value="KAF5752232.1"/>
    <property type="molecule type" value="Genomic_DNA"/>
</dbReference>
<dbReference type="HAMAP" id="MF_01217">
    <property type="entry name" value="Acyl_carrier"/>
    <property type="match status" value="1"/>
</dbReference>
<dbReference type="Proteomes" id="UP000593562">
    <property type="component" value="Unassembled WGS sequence"/>
</dbReference>
<keyword evidence="11" id="KW-0443">Lipid metabolism</keyword>
<evidence type="ECO:0000256" key="12">
    <source>
        <dbReference type="ARBA" id="ARBA00023160"/>
    </source>
</evidence>
<dbReference type="Pfam" id="PF00550">
    <property type="entry name" value="PP-binding"/>
    <property type="match status" value="1"/>
</dbReference>
<evidence type="ECO:0000313" key="15">
    <source>
        <dbReference type="EMBL" id="KAF5752232.1"/>
    </source>
</evidence>
<comment type="function">
    <text evidence="1 13">Carrier of the growing fatty acid chain in fatty acid biosynthesis.</text>
</comment>
<dbReference type="InterPro" id="IPR003231">
    <property type="entry name" value="ACP"/>
</dbReference>
<evidence type="ECO:0000256" key="2">
    <source>
        <dbReference type="ARBA" id="ARBA00004229"/>
    </source>
</evidence>
<gene>
    <name evidence="15" type="ORF">HS088_TW01G00140</name>
</gene>
<dbReference type="InterPro" id="IPR006162">
    <property type="entry name" value="Ppantetheine_attach_site"/>
</dbReference>
<sequence length="140" mass="14780">MASVTGASVAMSSLSLKPTQAHRNKISCVNSVSLAFGGRGFPSLTMKPGSYRFKVSCAAKPETVDKVCGIVRKQLAIAEDVKLTGELKFAALGADSLDTVEIVMALEEAFDITVEEDSAAQITTVQEAADLIEDLVEKKA</sequence>
<dbReference type="Gene3D" id="1.10.1200.10">
    <property type="entry name" value="ACP-like"/>
    <property type="match status" value="1"/>
</dbReference>
<evidence type="ECO:0000256" key="6">
    <source>
        <dbReference type="ARBA" id="ARBA00022528"/>
    </source>
</evidence>
<keyword evidence="5 13" id="KW-0444">Lipid biosynthesis</keyword>
<dbReference type="InParanoid" id="A0A7J7E0N9"/>
<dbReference type="PROSITE" id="PS00012">
    <property type="entry name" value="PHOSPHOPANTETHEINE"/>
    <property type="match status" value="1"/>
</dbReference>
<dbReference type="InterPro" id="IPR036736">
    <property type="entry name" value="ACP-like_sf"/>
</dbReference>
<comment type="similarity">
    <text evidence="3">Belongs to the acyl carrier protein (ACP) family.</text>
</comment>
<comment type="caution">
    <text evidence="15">The sequence shown here is derived from an EMBL/GenBank/DDBJ whole genome shotgun (WGS) entry which is preliminary data.</text>
</comment>
<evidence type="ECO:0000256" key="10">
    <source>
        <dbReference type="ARBA" id="ARBA00022946"/>
    </source>
</evidence>
<feature type="domain" description="Carrier" evidence="14">
    <location>
        <begin position="61"/>
        <end position="136"/>
    </location>
</feature>
<dbReference type="PROSITE" id="PS50075">
    <property type="entry name" value="CARRIER"/>
    <property type="match status" value="1"/>
</dbReference>
<keyword evidence="4 13" id="KW-0596">Phosphopantetheine</keyword>
<proteinExistence type="inferred from homology"/>
<keyword evidence="9" id="KW-0276">Fatty acid metabolism</keyword>
<dbReference type="PANTHER" id="PTHR46153:SF20">
    <property type="entry name" value="ACYL CARRIER PROTEIN 2, CHLOROPLASTIC-RELATED"/>
    <property type="match status" value="1"/>
</dbReference>
<keyword evidence="7" id="KW-0597">Phosphoprotein</keyword>
<protein>
    <recommendedName>
        <fullName evidence="13">Acyl carrier protein</fullName>
    </recommendedName>
</protein>
<keyword evidence="10" id="KW-0809">Transit peptide</keyword>
<dbReference type="InterPro" id="IPR009081">
    <property type="entry name" value="PP-bd_ACP"/>
</dbReference>
<keyword evidence="6" id="KW-0150">Chloroplast</keyword>
<dbReference type="AlphaFoldDB" id="A0A7J7E0N9"/>
<evidence type="ECO:0000259" key="14">
    <source>
        <dbReference type="PROSITE" id="PS50075"/>
    </source>
</evidence>
<evidence type="ECO:0000256" key="8">
    <source>
        <dbReference type="ARBA" id="ARBA00022640"/>
    </source>
</evidence>
<comment type="subcellular location">
    <subcellularLocation>
        <location evidence="2">Plastid</location>
        <location evidence="2">Chloroplast</location>
    </subcellularLocation>
</comment>
<accession>A0A7J7E0N9</accession>
<evidence type="ECO:0000256" key="13">
    <source>
        <dbReference type="RuleBase" id="RU000722"/>
    </source>
</evidence>
<evidence type="ECO:0000256" key="5">
    <source>
        <dbReference type="ARBA" id="ARBA00022516"/>
    </source>
</evidence>
<evidence type="ECO:0000256" key="1">
    <source>
        <dbReference type="ARBA" id="ARBA00003180"/>
    </source>
</evidence>
<organism evidence="15 16">
    <name type="scientific">Tripterygium wilfordii</name>
    <name type="common">Thunder God vine</name>
    <dbReference type="NCBI Taxonomy" id="458696"/>
    <lineage>
        <taxon>Eukaryota</taxon>
        <taxon>Viridiplantae</taxon>
        <taxon>Streptophyta</taxon>
        <taxon>Embryophyta</taxon>
        <taxon>Tracheophyta</taxon>
        <taxon>Spermatophyta</taxon>
        <taxon>Magnoliopsida</taxon>
        <taxon>eudicotyledons</taxon>
        <taxon>Gunneridae</taxon>
        <taxon>Pentapetalae</taxon>
        <taxon>rosids</taxon>
        <taxon>fabids</taxon>
        <taxon>Celastrales</taxon>
        <taxon>Celastraceae</taxon>
        <taxon>Tripterygium</taxon>
    </lineage>
</organism>
<dbReference type="GO" id="GO:0000036">
    <property type="term" value="F:acyl carrier activity"/>
    <property type="evidence" value="ECO:0007669"/>
    <property type="project" value="InterPro"/>
</dbReference>
<dbReference type="PANTHER" id="PTHR46153">
    <property type="entry name" value="ACYL CARRIER PROTEIN"/>
    <property type="match status" value="1"/>
</dbReference>
<evidence type="ECO:0000256" key="9">
    <source>
        <dbReference type="ARBA" id="ARBA00022832"/>
    </source>
</evidence>
<evidence type="ECO:0000256" key="3">
    <source>
        <dbReference type="ARBA" id="ARBA00010930"/>
    </source>
</evidence>
<dbReference type="NCBIfam" id="TIGR00517">
    <property type="entry name" value="acyl_carrier"/>
    <property type="match status" value="1"/>
</dbReference>
<name>A0A7J7E0N9_TRIWF</name>
<dbReference type="GO" id="GO:0009507">
    <property type="term" value="C:chloroplast"/>
    <property type="evidence" value="ECO:0007669"/>
    <property type="project" value="UniProtKB-SubCell"/>
</dbReference>
<evidence type="ECO:0000256" key="4">
    <source>
        <dbReference type="ARBA" id="ARBA00022450"/>
    </source>
</evidence>
<keyword evidence="8" id="KW-0934">Plastid</keyword>
<keyword evidence="16" id="KW-1185">Reference proteome</keyword>
<evidence type="ECO:0000256" key="11">
    <source>
        <dbReference type="ARBA" id="ARBA00023098"/>
    </source>
</evidence>
<evidence type="ECO:0000313" key="16">
    <source>
        <dbReference type="Proteomes" id="UP000593562"/>
    </source>
</evidence>
<dbReference type="SUPFAM" id="SSF47336">
    <property type="entry name" value="ACP-like"/>
    <property type="match status" value="1"/>
</dbReference>
<dbReference type="InterPro" id="IPR044813">
    <property type="entry name" value="ACP_chloroplastic"/>
</dbReference>
<keyword evidence="12 13" id="KW-0275">Fatty acid biosynthesis</keyword>